<gene>
    <name evidence="2" type="ORF">Tci_666645</name>
</gene>
<protein>
    <submittedName>
        <fullName evidence="2">Uncharacterized protein</fullName>
    </submittedName>
</protein>
<sequence length="121" mass="14234">MMDAEITKNLKTQMQAELEEEERLARLKEEETNIAFVVEWDNIQSMMDADCKLAVRLQEDERGELSIEEKSRLFVELMDKRKKHFARLRAEKIRKLVKGSEKVVKGSEKAVRKLKKAILKE</sequence>
<reference evidence="2" key="1">
    <citation type="journal article" date="2019" name="Sci. Rep.">
        <title>Draft genome of Tanacetum cinerariifolium, the natural source of mosquito coil.</title>
        <authorList>
            <person name="Yamashiro T."/>
            <person name="Shiraishi A."/>
            <person name="Satake H."/>
            <person name="Nakayama K."/>
        </authorList>
    </citation>
    <scope>NUCLEOTIDE SEQUENCE</scope>
</reference>
<keyword evidence="1" id="KW-0175">Coiled coil</keyword>
<dbReference type="EMBL" id="BKCJ010519709">
    <property type="protein sequence ID" value="GFA94673.1"/>
    <property type="molecule type" value="Genomic_DNA"/>
</dbReference>
<evidence type="ECO:0000256" key="1">
    <source>
        <dbReference type="SAM" id="Coils"/>
    </source>
</evidence>
<feature type="coiled-coil region" evidence="1">
    <location>
        <begin position="4"/>
        <end position="31"/>
    </location>
</feature>
<organism evidence="2">
    <name type="scientific">Tanacetum cinerariifolium</name>
    <name type="common">Dalmatian daisy</name>
    <name type="synonym">Chrysanthemum cinerariifolium</name>
    <dbReference type="NCBI Taxonomy" id="118510"/>
    <lineage>
        <taxon>Eukaryota</taxon>
        <taxon>Viridiplantae</taxon>
        <taxon>Streptophyta</taxon>
        <taxon>Embryophyta</taxon>
        <taxon>Tracheophyta</taxon>
        <taxon>Spermatophyta</taxon>
        <taxon>Magnoliopsida</taxon>
        <taxon>eudicotyledons</taxon>
        <taxon>Gunneridae</taxon>
        <taxon>Pentapetalae</taxon>
        <taxon>asterids</taxon>
        <taxon>campanulids</taxon>
        <taxon>Asterales</taxon>
        <taxon>Asteraceae</taxon>
        <taxon>Asteroideae</taxon>
        <taxon>Anthemideae</taxon>
        <taxon>Anthemidinae</taxon>
        <taxon>Tanacetum</taxon>
    </lineage>
</organism>
<proteinExistence type="predicted"/>
<evidence type="ECO:0000313" key="2">
    <source>
        <dbReference type="EMBL" id="GFA94673.1"/>
    </source>
</evidence>
<comment type="caution">
    <text evidence="2">The sequence shown here is derived from an EMBL/GenBank/DDBJ whole genome shotgun (WGS) entry which is preliminary data.</text>
</comment>
<accession>A0A699KLJ8</accession>
<name>A0A699KLJ8_TANCI</name>
<dbReference type="AlphaFoldDB" id="A0A699KLJ8"/>